<evidence type="ECO:0000256" key="3">
    <source>
        <dbReference type="SAM" id="Phobius"/>
    </source>
</evidence>
<evidence type="ECO:0000313" key="6">
    <source>
        <dbReference type="Proteomes" id="UP000829708"/>
    </source>
</evidence>
<accession>A0ABY4D961</accession>
<dbReference type="NCBIfam" id="TIGR00254">
    <property type="entry name" value="GGDEF"/>
    <property type="match status" value="1"/>
</dbReference>
<feature type="transmembrane region" description="Helical" evidence="3">
    <location>
        <begin position="101"/>
        <end position="123"/>
    </location>
</feature>
<feature type="domain" description="GGDEF" evidence="4">
    <location>
        <begin position="239"/>
        <end position="367"/>
    </location>
</feature>
<feature type="transmembrane region" description="Helical" evidence="3">
    <location>
        <begin position="135"/>
        <end position="155"/>
    </location>
</feature>
<feature type="transmembrane region" description="Helical" evidence="3">
    <location>
        <begin position="192"/>
        <end position="208"/>
    </location>
</feature>
<keyword evidence="3" id="KW-1133">Transmembrane helix</keyword>
<evidence type="ECO:0000256" key="1">
    <source>
        <dbReference type="ARBA" id="ARBA00012528"/>
    </source>
</evidence>
<dbReference type="PANTHER" id="PTHR45138:SF9">
    <property type="entry name" value="DIGUANYLATE CYCLASE DGCM-RELATED"/>
    <property type="match status" value="1"/>
</dbReference>
<organism evidence="5 6">
    <name type="scientific">Sphaerochaeta associata</name>
    <dbReference type="NCBI Taxonomy" id="1129264"/>
    <lineage>
        <taxon>Bacteria</taxon>
        <taxon>Pseudomonadati</taxon>
        <taxon>Spirochaetota</taxon>
        <taxon>Spirochaetia</taxon>
        <taxon>Spirochaetales</taxon>
        <taxon>Sphaerochaetaceae</taxon>
        <taxon>Sphaerochaeta</taxon>
    </lineage>
</organism>
<feature type="transmembrane region" description="Helical" evidence="3">
    <location>
        <begin position="6"/>
        <end position="22"/>
    </location>
</feature>
<evidence type="ECO:0000313" key="5">
    <source>
        <dbReference type="EMBL" id="UOM50821.1"/>
    </source>
</evidence>
<keyword evidence="6" id="KW-1185">Reference proteome</keyword>
<proteinExistence type="predicted"/>
<dbReference type="CDD" id="cd01949">
    <property type="entry name" value="GGDEF"/>
    <property type="match status" value="1"/>
</dbReference>
<feature type="transmembrane region" description="Helical" evidence="3">
    <location>
        <begin position="73"/>
        <end position="94"/>
    </location>
</feature>
<dbReference type="PROSITE" id="PS50887">
    <property type="entry name" value="GGDEF"/>
    <property type="match status" value="1"/>
</dbReference>
<dbReference type="InterPro" id="IPR050469">
    <property type="entry name" value="Diguanylate_Cyclase"/>
</dbReference>
<feature type="transmembrane region" description="Helical" evidence="3">
    <location>
        <begin position="167"/>
        <end position="186"/>
    </location>
</feature>
<dbReference type="SUPFAM" id="SSF55073">
    <property type="entry name" value="Nucleotide cyclase"/>
    <property type="match status" value="1"/>
</dbReference>
<dbReference type="Gene3D" id="3.30.70.270">
    <property type="match status" value="1"/>
</dbReference>
<feature type="transmembrane region" description="Helical" evidence="3">
    <location>
        <begin position="34"/>
        <end position="53"/>
    </location>
</feature>
<dbReference type="EMBL" id="CP094929">
    <property type="protein sequence ID" value="UOM50821.1"/>
    <property type="molecule type" value="Genomic_DNA"/>
</dbReference>
<dbReference type="InterPro" id="IPR029787">
    <property type="entry name" value="Nucleotide_cyclase"/>
</dbReference>
<name>A0ABY4D961_9SPIR</name>
<dbReference type="InterPro" id="IPR031621">
    <property type="entry name" value="HisKA_7TM"/>
</dbReference>
<dbReference type="Pfam" id="PF00990">
    <property type="entry name" value="GGDEF"/>
    <property type="match status" value="1"/>
</dbReference>
<dbReference type="InterPro" id="IPR043128">
    <property type="entry name" value="Rev_trsase/Diguanyl_cyclase"/>
</dbReference>
<dbReference type="Pfam" id="PF16927">
    <property type="entry name" value="HisKA_7TM"/>
    <property type="match status" value="1"/>
</dbReference>
<evidence type="ECO:0000259" key="4">
    <source>
        <dbReference type="PROSITE" id="PS50887"/>
    </source>
</evidence>
<gene>
    <name evidence="5" type="ORF">MUG09_14760</name>
</gene>
<dbReference type="PANTHER" id="PTHR45138">
    <property type="entry name" value="REGULATORY COMPONENTS OF SENSORY TRANSDUCTION SYSTEM"/>
    <property type="match status" value="1"/>
</dbReference>
<dbReference type="GO" id="GO:0052621">
    <property type="term" value="F:diguanylate cyclase activity"/>
    <property type="evidence" value="ECO:0007669"/>
    <property type="project" value="UniProtKB-EC"/>
</dbReference>
<evidence type="ECO:0000256" key="2">
    <source>
        <dbReference type="ARBA" id="ARBA00034247"/>
    </source>
</evidence>
<dbReference type="RefSeq" id="WP_244772206.1">
    <property type="nucleotide sequence ID" value="NZ_CP094929.1"/>
</dbReference>
<dbReference type="SMART" id="SM00267">
    <property type="entry name" value="GGDEF"/>
    <property type="match status" value="1"/>
</dbReference>
<dbReference type="InterPro" id="IPR000160">
    <property type="entry name" value="GGDEF_dom"/>
</dbReference>
<reference evidence="6" key="1">
    <citation type="journal article" date="2024" name="J Bioinform Genom">
        <title>Complete genome sequence of the type strain bacterium Sphaerochaeta associata GLS2t (VKM B-2742)t.</title>
        <authorList>
            <person name="Troshina O.Y."/>
            <person name="Tepeeva A.N."/>
            <person name="Arzamasceva V.O."/>
            <person name="Whitman W.B."/>
            <person name="Varghese N."/>
            <person name="Shapiro N."/>
            <person name="Woyke T."/>
            <person name="Kripides N.C."/>
            <person name="Vasilenko O.V."/>
        </authorList>
    </citation>
    <scope>NUCLEOTIDE SEQUENCE [LARGE SCALE GENOMIC DNA]</scope>
    <source>
        <strain evidence="6">GLS2T</strain>
    </source>
</reference>
<dbReference type="Proteomes" id="UP000829708">
    <property type="component" value="Chromosome"/>
</dbReference>
<keyword evidence="5" id="KW-0548">Nucleotidyltransferase</keyword>
<keyword evidence="5" id="KW-0808">Transferase</keyword>
<dbReference type="EC" id="2.7.7.65" evidence="1"/>
<keyword evidence="3" id="KW-0472">Membrane</keyword>
<sequence>MQATLELDMLSVVMMFFAIALASRSVQTNPRNRWYILSAFSLLVLLGTELFAYQVDDVGVAGQIFFHRATNVLGFSLSPVVCFFLLHFIGYYRVRKLSPVMVLPLILNAMFSLASYWTGWAFFVDEQNIYRRGPFFFVSTSITLFYYGLSILYLVKSLPRYNNSDRLLLICILTTPILGFIVQMLYPWVLTLWPSVALSLLLFYLFFLEQRYSIDTLTGLRNRTMFMHDILDLQHGSRDAAAIVVLDVNYLKKANDTYGHKAGDELLVHAGSLIERCFRGLGKVYRVGGDEFAVVSTKIDDKEIERALVLLDVQIQLSNTTRTIKLSLASGTSWCESCIGNLFNTYVAADNAMYRNKEAMKRRPSDG</sequence>
<protein>
    <recommendedName>
        <fullName evidence="1">diguanylate cyclase</fullName>
        <ecNumber evidence="1">2.7.7.65</ecNumber>
    </recommendedName>
</protein>
<comment type="catalytic activity">
    <reaction evidence="2">
        <text>2 GTP = 3',3'-c-di-GMP + 2 diphosphate</text>
        <dbReference type="Rhea" id="RHEA:24898"/>
        <dbReference type="ChEBI" id="CHEBI:33019"/>
        <dbReference type="ChEBI" id="CHEBI:37565"/>
        <dbReference type="ChEBI" id="CHEBI:58805"/>
        <dbReference type="EC" id="2.7.7.65"/>
    </reaction>
</comment>
<keyword evidence="3" id="KW-0812">Transmembrane</keyword>